<accession>A0ABW5SJ96</accession>
<dbReference type="SUPFAM" id="SSF53756">
    <property type="entry name" value="UDP-Glycosyltransferase/glycogen phosphorylase"/>
    <property type="match status" value="1"/>
</dbReference>
<evidence type="ECO:0000259" key="2">
    <source>
        <dbReference type="Pfam" id="PF13439"/>
    </source>
</evidence>
<reference evidence="4" key="1">
    <citation type="journal article" date="2019" name="Int. J. Syst. Evol. Microbiol.">
        <title>The Global Catalogue of Microorganisms (GCM) 10K type strain sequencing project: providing services to taxonomists for standard genome sequencing and annotation.</title>
        <authorList>
            <consortium name="The Broad Institute Genomics Platform"/>
            <consortium name="The Broad Institute Genome Sequencing Center for Infectious Disease"/>
            <person name="Wu L."/>
            <person name="Ma J."/>
        </authorList>
    </citation>
    <scope>NUCLEOTIDE SEQUENCE [LARGE SCALE GENOMIC DNA]</scope>
    <source>
        <strain evidence="4">KCTC 33849</strain>
    </source>
</reference>
<comment type="caution">
    <text evidence="3">The sequence shown here is derived from an EMBL/GenBank/DDBJ whole genome shotgun (WGS) entry which is preliminary data.</text>
</comment>
<dbReference type="InterPro" id="IPR028098">
    <property type="entry name" value="Glyco_trans_4-like_N"/>
</dbReference>
<dbReference type="Gene3D" id="3.40.50.2000">
    <property type="entry name" value="Glycogen Phosphorylase B"/>
    <property type="match status" value="2"/>
</dbReference>
<feature type="domain" description="Glycosyltransferase subfamily 4-like N-terminal" evidence="2">
    <location>
        <begin position="65"/>
        <end position="185"/>
    </location>
</feature>
<evidence type="ECO:0000313" key="4">
    <source>
        <dbReference type="Proteomes" id="UP001597540"/>
    </source>
</evidence>
<proteinExistence type="predicted"/>
<protein>
    <submittedName>
        <fullName evidence="3">Glycosyltransferase</fullName>
        <ecNumber evidence="3">2.4.-.-</ecNumber>
    </submittedName>
</protein>
<dbReference type="PANTHER" id="PTHR45947">
    <property type="entry name" value="SULFOQUINOVOSYL TRANSFERASE SQD2"/>
    <property type="match status" value="1"/>
</dbReference>
<feature type="domain" description="Glycosyl transferase family 1" evidence="1">
    <location>
        <begin position="197"/>
        <end position="360"/>
    </location>
</feature>
<name>A0ABW5SJ96_9BACL</name>
<sequence>MKLGVLRNTFLPLSETFISEQINQYTSSEIEIITREVINSNSFIFDKWSINSLVNKEVPKFIKFMQKLFFTLNLTSYFKISKIIKQKDIDIIHAHFGVDAVYAIRACKKNDIPLIVTFHGYDITRLPRFKIYPFSYLIYFFNYKELAKRATLCLAVSNHIKTKLIERGFPKEKILVHYIGIDLDKIPYREESSINCNEEIVITTVGRLTEKKGTEYLIYAFDKLYKEYKNISLKIVGDGPLKDKLTSVAMTCESSDKIDFLGNKPHEEVISILKKSHIFSLPSITAFDGDQEGLGMVILEASATGLPIVATRSGGIVDAVKDNETGYLVEERNIEQLSSRLKKLVEDEKLRTEMGKNGRTFMEEKFDIKKQTKKLELLYQKYVSK</sequence>
<dbReference type="InterPro" id="IPR050194">
    <property type="entry name" value="Glycosyltransferase_grp1"/>
</dbReference>
<dbReference type="GO" id="GO:0016757">
    <property type="term" value="F:glycosyltransferase activity"/>
    <property type="evidence" value="ECO:0007669"/>
    <property type="project" value="UniProtKB-KW"/>
</dbReference>
<dbReference type="Pfam" id="PF13439">
    <property type="entry name" value="Glyco_transf_4"/>
    <property type="match status" value="1"/>
</dbReference>
<evidence type="ECO:0000313" key="3">
    <source>
        <dbReference type="EMBL" id="MFD2699379.1"/>
    </source>
</evidence>
<evidence type="ECO:0000259" key="1">
    <source>
        <dbReference type="Pfam" id="PF00534"/>
    </source>
</evidence>
<dbReference type="PANTHER" id="PTHR45947:SF14">
    <property type="entry name" value="SLL1723 PROTEIN"/>
    <property type="match status" value="1"/>
</dbReference>
<dbReference type="EMBL" id="JBHUMJ010000002">
    <property type="protein sequence ID" value="MFD2699379.1"/>
    <property type="molecule type" value="Genomic_DNA"/>
</dbReference>
<organism evidence="3 4">
    <name type="scientific">Paenibacillus shunpengii</name>
    <dbReference type="NCBI Taxonomy" id="2054424"/>
    <lineage>
        <taxon>Bacteria</taxon>
        <taxon>Bacillati</taxon>
        <taxon>Bacillota</taxon>
        <taxon>Bacilli</taxon>
        <taxon>Bacillales</taxon>
        <taxon>Paenibacillaceae</taxon>
        <taxon>Paenibacillus</taxon>
    </lineage>
</organism>
<dbReference type="RefSeq" id="WP_379260278.1">
    <property type="nucleotide sequence ID" value="NZ_JBHUMJ010000002.1"/>
</dbReference>
<gene>
    <name evidence="3" type="ORF">ACFSVM_02745</name>
</gene>
<dbReference type="Pfam" id="PF00534">
    <property type="entry name" value="Glycos_transf_1"/>
    <property type="match status" value="1"/>
</dbReference>
<keyword evidence="3" id="KW-0808">Transferase</keyword>
<keyword evidence="4" id="KW-1185">Reference proteome</keyword>
<dbReference type="EC" id="2.4.-.-" evidence="3"/>
<dbReference type="Proteomes" id="UP001597540">
    <property type="component" value="Unassembled WGS sequence"/>
</dbReference>
<keyword evidence="3" id="KW-0328">Glycosyltransferase</keyword>
<dbReference type="InterPro" id="IPR001296">
    <property type="entry name" value="Glyco_trans_1"/>
</dbReference>